<dbReference type="SUPFAM" id="SSF52540">
    <property type="entry name" value="P-loop containing nucleoside triphosphate hydrolases"/>
    <property type="match status" value="1"/>
</dbReference>
<dbReference type="InterPro" id="IPR027417">
    <property type="entry name" value="P-loop_NTPase"/>
</dbReference>
<accession>A0A951UQP1</accession>
<reference evidence="6" key="1">
    <citation type="submission" date="2021-05" db="EMBL/GenBank/DDBJ databases">
        <authorList>
            <person name="Pietrasiak N."/>
            <person name="Ward R."/>
            <person name="Stajich J.E."/>
            <person name="Kurbessoian T."/>
        </authorList>
    </citation>
    <scope>NUCLEOTIDE SEQUENCE</scope>
    <source>
        <strain evidence="6">GSE-NOS-MK-12-04C</strain>
    </source>
</reference>
<dbReference type="Pfam" id="PF00580">
    <property type="entry name" value="UvrD-helicase"/>
    <property type="match status" value="1"/>
</dbReference>
<dbReference type="AlphaFoldDB" id="A0A951UQP1"/>
<evidence type="ECO:0000256" key="2">
    <source>
        <dbReference type="ARBA" id="ARBA00022801"/>
    </source>
</evidence>
<dbReference type="GO" id="GO:0005524">
    <property type="term" value="F:ATP binding"/>
    <property type="evidence" value="ECO:0007669"/>
    <property type="project" value="UniProtKB-KW"/>
</dbReference>
<evidence type="ECO:0000256" key="3">
    <source>
        <dbReference type="ARBA" id="ARBA00022806"/>
    </source>
</evidence>
<comment type="caution">
    <text evidence="6">The sequence shown here is derived from an EMBL/GenBank/DDBJ whole genome shotgun (WGS) entry which is preliminary data.</text>
</comment>
<reference evidence="6" key="2">
    <citation type="journal article" date="2022" name="Microbiol. Resour. Announc.">
        <title>Metagenome Sequencing to Explore Phylogenomics of Terrestrial Cyanobacteria.</title>
        <authorList>
            <person name="Ward R.D."/>
            <person name="Stajich J.E."/>
            <person name="Johansen J.R."/>
            <person name="Huntemann M."/>
            <person name="Clum A."/>
            <person name="Foster B."/>
            <person name="Foster B."/>
            <person name="Roux S."/>
            <person name="Palaniappan K."/>
            <person name="Varghese N."/>
            <person name="Mukherjee S."/>
            <person name="Reddy T.B.K."/>
            <person name="Daum C."/>
            <person name="Copeland A."/>
            <person name="Chen I.A."/>
            <person name="Ivanova N.N."/>
            <person name="Kyrpides N.C."/>
            <person name="Shapiro N."/>
            <person name="Eloe-Fadrosh E.A."/>
            <person name="Pietrasiak N."/>
        </authorList>
    </citation>
    <scope>NUCLEOTIDE SEQUENCE</scope>
    <source>
        <strain evidence="6">GSE-NOS-MK-12-04C</strain>
    </source>
</reference>
<keyword evidence="2" id="KW-0378">Hydrolase</keyword>
<name>A0A951UQP1_9CYAN</name>
<proteinExistence type="predicted"/>
<evidence type="ECO:0000313" key="7">
    <source>
        <dbReference type="Proteomes" id="UP000729701"/>
    </source>
</evidence>
<keyword evidence="3" id="KW-0347">Helicase</keyword>
<evidence type="ECO:0000313" key="6">
    <source>
        <dbReference type="EMBL" id="MBW4665862.1"/>
    </source>
</evidence>
<dbReference type="Gene3D" id="3.40.50.300">
    <property type="entry name" value="P-loop containing nucleotide triphosphate hydrolases"/>
    <property type="match status" value="1"/>
</dbReference>
<feature type="domain" description="UvrD-like helicase ATP-binding" evidence="5">
    <location>
        <begin position="7"/>
        <end position="37"/>
    </location>
</feature>
<dbReference type="GO" id="GO:0004386">
    <property type="term" value="F:helicase activity"/>
    <property type="evidence" value="ECO:0007669"/>
    <property type="project" value="UniProtKB-KW"/>
</dbReference>
<protein>
    <submittedName>
        <fullName evidence="6">UvrD-helicase domain-containing protein</fullName>
    </submittedName>
</protein>
<dbReference type="GO" id="GO:0016787">
    <property type="term" value="F:hydrolase activity"/>
    <property type="evidence" value="ECO:0007669"/>
    <property type="project" value="UniProtKB-KW"/>
</dbReference>
<dbReference type="InterPro" id="IPR014016">
    <property type="entry name" value="UvrD-like_ATP-bd"/>
</dbReference>
<sequence length="49" mass="5357">MPQYTPNSEQQKIINHIKGAILVLAPVGTGKTLVLKRASCTGNKKRYSC</sequence>
<dbReference type="EMBL" id="JAHHGZ010000001">
    <property type="protein sequence ID" value="MBW4665862.1"/>
    <property type="molecule type" value="Genomic_DNA"/>
</dbReference>
<keyword evidence="1" id="KW-0547">Nucleotide-binding</keyword>
<keyword evidence="4" id="KW-0067">ATP-binding</keyword>
<evidence type="ECO:0000256" key="1">
    <source>
        <dbReference type="ARBA" id="ARBA00022741"/>
    </source>
</evidence>
<evidence type="ECO:0000256" key="4">
    <source>
        <dbReference type="ARBA" id="ARBA00022840"/>
    </source>
</evidence>
<dbReference type="Proteomes" id="UP000729701">
    <property type="component" value="Unassembled WGS sequence"/>
</dbReference>
<gene>
    <name evidence="6" type="ORF">KME60_00080</name>
</gene>
<evidence type="ECO:0000259" key="5">
    <source>
        <dbReference type="Pfam" id="PF00580"/>
    </source>
</evidence>
<organism evidence="6 7">
    <name type="scientific">Cyanomargarita calcarea GSE-NOS-MK-12-04C</name>
    <dbReference type="NCBI Taxonomy" id="2839659"/>
    <lineage>
        <taxon>Bacteria</taxon>
        <taxon>Bacillati</taxon>
        <taxon>Cyanobacteriota</taxon>
        <taxon>Cyanophyceae</taxon>
        <taxon>Nostocales</taxon>
        <taxon>Cyanomargaritaceae</taxon>
        <taxon>Cyanomargarita</taxon>
    </lineage>
</organism>